<dbReference type="Proteomes" id="UP001501447">
    <property type="component" value="Unassembled WGS sequence"/>
</dbReference>
<accession>A0ABN3Q362</accession>
<keyword evidence="1" id="KW-0175">Coiled coil</keyword>
<organism evidence="2 3">
    <name type="scientific">Streptomyces axinellae</name>
    <dbReference type="NCBI Taxonomy" id="552788"/>
    <lineage>
        <taxon>Bacteria</taxon>
        <taxon>Bacillati</taxon>
        <taxon>Actinomycetota</taxon>
        <taxon>Actinomycetes</taxon>
        <taxon>Kitasatosporales</taxon>
        <taxon>Streptomycetaceae</taxon>
        <taxon>Streptomyces</taxon>
    </lineage>
</organism>
<evidence type="ECO:0000256" key="1">
    <source>
        <dbReference type="SAM" id="Coils"/>
    </source>
</evidence>
<evidence type="ECO:0008006" key="4">
    <source>
        <dbReference type="Google" id="ProtNLM"/>
    </source>
</evidence>
<name>A0ABN3Q362_9ACTN</name>
<feature type="coiled-coil region" evidence="1">
    <location>
        <begin position="194"/>
        <end position="221"/>
    </location>
</feature>
<reference evidence="2 3" key="1">
    <citation type="journal article" date="2019" name="Int. J. Syst. Evol. Microbiol.">
        <title>The Global Catalogue of Microorganisms (GCM) 10K type strain sequencing project: providing services to taxonomists for standard genome sequencing and annotation.</title>
        <authorList>
            <consortium name="The Broad Institute Genomics Platform"/>
            <consortium name="The Broad Institute Genome Sequencing Center for Infectious Disease"/>
            <person name="Wu L."/>
            <person name="Ma J."/>
        </authorList>
    </citation>
    <scope>NUCLEOTIDE SEQUENCE [LARGE SCALE GENOMIC DNA]</scope>
    <source>
        <strain evidence="2 3">JCM 16373</strain>
    </source>
</reference>
<evidence type="ECO:0000313" key="2">
    <source>
        <dbReference type="EMBL" id="GAA2611326.1"/>
    </source>
</evidence>
<proteinExistence type="predicted"/>
<protein>
    <recommendedName>
        <fullName evidence="4">Phage protein</fullName>
    </recommendedName>
</protein>
<dbReference type="EMBL" id="BAAARJ010000007">
    <property type="protein sequence ID" value="GAA2611326.1"/>
    <property type="molecule type" value="Genomic_DNA"/>
</dbReference>
<keyword evidence="3" id="KW-1185">Reference proteome</keyword>
<sequence length="261" mass="29095">MYSDSVLLESRSARSGMAHRVEVLDKVKALAFSTGSTQATTKDVANYFEVALNTVEKVVSRHREELESNGLHVLRGVDLPEYETDKLSVSSEAQGSYPQRRSGLTVFSRRAVLNVAMLLRDSDIARRVRVYLLDVEGNVQPHGANGAVRCPDEELRNTVRTLALGYGPLDRRVTGLESAGAELGAVLRELGPVIGRISERLERMDSRLVQTERRTENTEKVVCAMSRRLTDLGEEMREMRGDLRDVMRATGAKPVTRRPRS</sequence>
<comment type="caution">
    <text evidence="2">The sequence shown here is derived from an EMBL/GenBank/DDBJ whole genome shotgun (WGS) entry which is preliminary data.</text>
</comment>
<dbReference type="RefSeq" id="WP_344565418.1">
    <property type="nucleotide sequence ID" value="NZ_BAAARJ010000007.1"/>
</dbReference>
<gene>
    <name evidence="2" type="ORF">GCM10009863_26170</name>
</gene>
<evidence type="ECO:0000313" key="3">
    <source>
        <dbReference type="Proteomes" id="UP001501447"/>
    </source>
</evidence>